<dbReference type="EMBL" id="AMYB01000003">
    <property type="protein sequence ID" value="OAD05583.1"/>
    <property type="molecule type" value="Genomic_DNA"/>
</dbReference>
<dbReference type="VEuPathDB" id="FungiDB:MUCCIDRAFT_80664"/>
<feature type="transmembrane region" description="Helical" evidence="3">
    <location>
        <begin position="47"/>
        <end position="71"/>
    </location>
</feature>
<dbReference type="Proteomes" id="UP000077051">
    <property type="component" value="Unassembled WGS sequence"/>
</dbReference>
<keyword evidence="3" id="KW-0472">Membrane</keyword>
<protein>
    <submittedName>
        <fullName evidence="4">Uncharacterized protein</fullName>
    </submittedName>
</protein>
<keyword evidence="1" id="KW-0175">Coiled coil</keyword>
<feature type="region of interest" description="Disordered" evidence="2">
    <location>
        <begin position="132"/>
        <end position="181"/>
    </location>
</feature>
<dbReference type="OrthoDB" id="2290950at2759"/>
<evidence type="ECO:0000313" key="5">
    <source>
        <dbReference type="Proteomes" id="UP000077051"/>
    </source>
</evidence>
<evidence type="ECO:0000256" key="3">
    <source>
        <dbReference type="SAM" id="Phobius"/>
    </source>
</evidence>
<organism evidence="4 5">
    <name type="scientific">Mucor lusitanicus CBS 277.49</name>
    <dbReference type="NCBI Taxonomy" id="747725"/>
    <lineage>
        <taxon>Eukaryota</taxon>
        <taxon>Fungi</taxon>
        <taxon>Fungi incertae sedis</taxon>
        <taxon>Mucoromycota</taxon>
        <taxon>Mucoromycotina</taxon>
        <taxon>Mucoromycetes</taxon>
        <taxon>Mucorales</taxon>
        <taxon>Mucorineae</taxon>
        <taxon>Mucoraceae</taxon>
        <taxon>Mucor</taxon>
    </lineage>
</organism>
<reference evidence="4 5" key="1">
    <citation type="submission" date="2015-06" db="EMBL/GenBank/DDBJ databases">
        <title>Expansion of signal transduction pathways in fungi by whole-genome duplication.</title>
        <authorList>
            <consortium name="DOE Joint Genome Institute"/>
            <person name="Corrochano L.M."/>
            <person name="Kuo A."/>
            <person name="Marcet-Houben M."/>
            <person name="Polaino S."/>
            <person name="Salamov A."/>
            <person name="Villalobos J.M."/>
            <person name="Alvarez M.I."/>
            <person name="Avalos J."/>
            <person name="Benito E.P."/>
            <person name="Benoit I."/>
            <person name="Burger G."/>
            <person name="Camino L.P."/>
            <person name="Canovas D."/>
            <person name="Cerda-Olmedo E."/>
            <person name="Cheng J.-F."/>
            <person name="Dominguez A."/>
            <person name="Elias M."/>
            <person name="Eslava A.P."/>
            <person name="Glaser F."/>
            <person name="Grimwood J."/>
            <person name="Gutierrez G."/>
            <person name="Heitman J."/>
            <person name="Henrissat B."/>
            <person name="Iturriaga E.A."/>
            <person name="Lang B.F."/>
            <person name="Lavin J.L."/>
            <person name="Lee S."/>
            <person name="Li W."/>
            <person name="Lindquist E."/>
            <person name="Lopez-Garcia S."/>
            <person name="Luque E.M."/>
            <person name="Marcos A.T."/>
            <person name="Martin J."/>
            <person name="Mccluskey K."/>
            <person name="Medina H.R."/>
            <person name="Miralles-Duran A."/>
            <person name="Miyazaki A."/>
            <person name="Munoz-Torres E."/>
            <person name="Oguiza J.A."/>
            <person name="Ohm R."/>
            <person name="Olmedo M."/>
            <person name="Orejas M."/>
            <person name="Ortiz-Castellanos L."/>
            <person name="Pisabarro A.G."/>
            <person name="Rodriguez-Romero J."/>
            <person name="Ruiz-Herrera J."/>
            <person name="Ruiz-Vazquez R."/>
            <person name="Sanz C."/>
            <person name="Schackwitz W."/>
            <person name="Schmutz J."/>
            <person name="Shahriari M."/>
            <person name="Shelest E."/>
            <person name="Silva-Franco F."/>
            <person name="Soanes D."/>
            <person name="Syed K."/>
            <person name="Tagua V.G."/>
            <person name="Talbot N.J."/>
            <person name="Thon M."/>
            <person name="De Vries R.P."/>
            <person name="Wiebenga A."/>
            <person name="Yadav J.S."/>
            <person name="Braun E.L."/>
            <person name="Baker S."/>
            <person name="Garre V."/>
            <person name="Horwitz B."/>
            <person name="Torres-Martinez S."/>
            <person name="Idnurm A."/>
            <person name="Herrera-Estrella A."/>
            <person name="Gabaldon T."/>
            <person name="Grigoriev I.V."/>
        </authorList>
    </citation>
    <scope>NUCLEOTIDE SEQUENCE [LARGE SCALE GENOMIC DNA]</scope>
    <source>
        <strain evidence="4 5">CBS 277.49</strain>
    </source>
</reference>
<gene>
    <name evidence="4" type="ORF">MUCCIDRAFT_80664</name>
</gene>
<feature type="transmembrane region" description="Helical" evidence="3">
    <location>
        <begin position="196"/>
        <end position="217"/>
    </location>
</feature>
<feature type="compositionally biased region" description="Basic and acidic residues" evidence="2">
    <location>
        <begin position="578"/>
        <end position="590"/>
    </location>
</feature>
<feature type="compositionally biased region" description="Basic and acidic residues" evidence="2">
    <location>
        <begin position="145"/>
        <end position="156"/>
    </location>
</feature>
<evidence type="ECO:0000256" key="1">
    <source>
        <dbReference type="SAM" id="Coils"/>
    </source>
</evidence>
<keyword evidence="3" id="KW-1133">Transmembrane helix</keyword>
<feature type="region of interest" description="Disordered" evidence="2">
    <location>
        <begin position="547"/>
        <end position="603"/>
    </location>
</feature>
<keyword evidence="5" id="KW-1185">Reference proteome</keyword>
<comment type="caution">
    <text evidence="4">The sequence shown here is derived from an EMBL/GenBank/DDBJ whole genome shotgun (WGS) entry which is preliminary data.</text>
</comment>
<keyword evidence="3" id="KW-0812">Transmembrane</keyword>
<name>A0A168MZL7_MUCCL</name>
<feature type="coiled-coil region" evidence="1">
    <location>
        <begin position="290"/>
        <end position="318"/>
    </location>
</feature>
<sequence>MKVQDSQETVKLLQCSKLISRFIMSEGSLTDIRAMLPLRKIQMAVKILGLFSISVWIEPFAPCSVLFYFILIVHATDSAEDCDEDDLECLEDFTTTTSASFITSSSSSFGGPLSTVSAAGTPDVLSDFHEAKLVNPKPDPHNPGGRKERLPAKQDGEQAGSVQDKYNQDQDIDSGSAGLGETIDESTATGLSKVEAGVLSACGILVVAGIAVGIFVWKNTAKRRNLRDRDMSMADLEHNHDLDMSGGDPMAVKNAITTTMPKAVLEPSIKSQQRLNDDMQSVKSNTTNNSESLAMIQKQLQKELEEEERLQLQQLKQQPIIDLTLPAFERDEDDFFTSWEQRNSRLSTTSNTNPPPQQISEQLQPSFQLPKLEHTLFTSEDAIISVNKTQAVEIVYDETEEDDLIQPNSIAAAHASSTYHTPDIGKEYEQADLSPGLQANTATARPSATDPLHDPTAITYPLQKFLNTPTQSFKSPVQIPVELGNNHEEEEEEEEDEDEEGVIVENTISKLPLDKDAFGATYDGMIEKPAASPSVHNLGQQLNKIFRHPENSDPTSSTPRTAMVDIDLNETPTSKSQRALEKSPLKETEPGKQPFLSPLDLPDDQYMPMRDAAGPPLVSRAQVLADPVRRLGQDEIALWEQNCRKKELKRLSYEMWDEQMLRDQIEQNDRKHIANYYGTAMAATAEASVTTSTEQDSKMIP</sequence>
<accession>A0A168MZL7</accession>
<dbReference type="AlphaFoldDB" id="A0A168MZL7"/>
<evidence type="ECO:0000256" key="2">
    <source>
        <dbReference type="SAM" id="MobiDB-lite"/>
    </source>
</evidence>
<evidence type="ECO:0000313" key="4">
    <source>
        <dbReference type="EMBL" id="OAD05583.1"/>
    </source>
</evidence>
<proteinExistence type="predicted"/>